<feature type="transmembrane region" description="Helical" evidence="16">
    <location>
        <begin position="1261"/>
        <end position="1281"/>
    </location>
</feature>
<evidence type="ECO:0000256" key="16">
    <source>
        <dbReference type="SAM" id="Phobius"/>
    </source>
</evidence>
<feature type="domain" description="Ionotropic glutamate receptor C-terminal" evidence="17">
    <location>
        <begin position="999"/>
        <end position="1268"/>
    </location>
</feature>
<feature type="region of interest" description="Disordered" evidence="15">
    <location>
        <begin position="105"/>
        <end position="134"/>
    </location>
</feature>
<dbReference type="Gene3D" id="3.40.190.10">
    <property type="entry name" value="Periplasmic binding protein-like II"/>
    <property type="match status" value="1"/>
</dbReference>
<feature type="transmembrane region" description="Helical" evidence="16">
    <location>
        <begin position="1072"/>
        <end position="1092"/>
    </location>
</feature>
<evidence type="ECO:0000256" key="1">
    <source>
        <dbReference type="ARBA" id="ARBA00004323"/>
    </source>
</evidence>
<dbReference type="Pfam" id="PF00060">
    <property type="entry name" value="Lig_chan"/>
    <property type="match status" value="1"/>
</dbReference>
<dbReference type="Gene3D" id="3.90.550.50">
    <property type="match status" value="1"/>
</dbReference>
<dbReference type="FunFam" id="3.90.550.50:FF:000001">
    <property type="entry name" value="Hexosyltransferase"/>
    <property type="match status" value="1"/>
</dbReference>
<evidence type="ECO:0000313" key="19">
    <source>
        <dbReference type="Proteomes" id="UP000075920"/>
    </source>
</evidence>
<proteinExistence type="inferred from homology"/>
<dbReference type="GO" id="GO:0016758">
    <property type="term" value="F:hexosyltransferase activity"/>
    <property type="evidence" value="ECO:0007669"/>
    <property type="project" value="InterPro"/>
</dbReference>
<keyword evidence="9" id="KW-0333">Golgi apparatus</keyword>
<keyword evidence="7" id="KW-0735">Signal-anchor</keyword>
<keyword evidence="14" id="KW-1015">Disulfide bond</keyword>
<comment type="similarity">
    <text evidence="3">Belongs to the glutamate-gated ion channel (TC 1.A.10.1) family.</text>
</comment>
<keyword evidence="11" id="KW-0325">Glycoprotein</keyword>
<evidence type="ECO:0000256" key="2">
    <source>
        <dbReference type="ARBA" id="ARBA00008661"/>
    </source>
</evidence>
<evidence type="ECO:0000256" key="10">
    <source>
        <dbReference type="ARBA" id="ARBA00023136"/>
    </source>
</evidence>
<dbReference type="InterPro" id="IPR001320">
    <property type="entry name" value="Iontro_rcpt_C"/>
</dbReference>
<dbReference type="PANTHER" id="PTHR11214:SF379">
    <property type="entry name" value="HEXOSYLTRANSFERASE-RELATED"/>
    <property type="match status" value="1"/>
</dbReference>
<comment type="similarity">
    <text evidence="2">Belongs to the glycosyltransferase 31 family.</text>
</comment>
<feature type="transmembrane region" description="Helical" evidence="16">
    <location>
        <begin position="1042"/>
        <end position="1060"/>
    </location>
</feature>
<keyword evidence="10 16" id="KW-0472">Membrane</keyword>
<dbReference type="GO" id="GO:0015276">
    <property type="term" value="F:ligand-gated monoatomic ion channel activity"/>
    <property type="evidence" value="ECO:0007669"/>
    <property type="project" value="InterPro"/>
</dbReference>
<dbReference type="GO" id="GO:0000139">
    <property type="term" value="C:Golgi membrane"/>
    <property type="evidence" value="ECO:0007669"/>
    <property type="project" value="UniProtKB-SubCell"/>
</dbReference>
<dbReference type="GO" id="GO:0006493">
    <property type="term" value="P:protein O-linked glycosylation"/>
    <property type="evidence" value="ECO:0007669"/>
    <property type="project" value="TreeGrafter"/>
</dbReference>
<evidence type="ECO:0000256" key="5">
    <source>
        <dbReference type="ARBA" id="ARBA00022679"/>
    </source>
</evidence>
<dbReference type="PRINTS" id="PR00177">
    <property type="entry name" value="NMDARECEPTOR"/>
</dbReference>
<keyword evidence="8 16" id="KW-1133">Transmembrane helix</keyword>
<dbReference type="VEuPathDB" id="VectorBase:AMIN005679"/>
<evidence type="ECO:0000256" key="11">
    <source>
        <dbReference type="ARBA" id="ARBA00023180"/>
    </source>
</evidence>
<dbReference type="InterPro" id="IPR001508">
    <property type="entry name" value="Iono_Glu_rcpt_met"/>
</dbReference>
<feature type="site" description="Crucial to convey clamshell closure to channel opening" evidence="13">
    <location>
        <position position="1099"/>
    </location>
</feature>
<organism evidence="18 19">
    <name type="scientific">Anopheles minimus</name>
    <dbReference type="NCBI Taxonomy" id="112268"/>
    <lineage>
        <taxon>Eukaryota</taxon>
        <taxon>Metazoa</taxon>
        <taxon>Ecdysozoa</taxon>
        <taxon>Arthropoda</taxon>
        <taxon>Hexapoda</taxon>
        <taxon>Insecta</taxon>
        <taxon>Pterygota</taxon>
        <taxon>Neoptera</taxon>
        <taxon>Endopterygota</taxon>
        <taxon>Diptera</taxon>
        <taxon>Nematocera</taxon>
        <taxon>Culicoidea</taxon>
        <taxon>Culicidae</taxon>
        <taxon>Anophelinae</taxon>
        <taxon>Anopheles</taxon>
    </lineage>
</organism>
<name>A0A182W5R3_9DIPT</name>
<feature type="disulfide bond" evidence="14">
    <location>
        <begin position="1183"/>
        <end position="1238"/>
    </location>
</feature>
<evidence type="ECO:0000256" key="4">
    <source>
        <dbReference type="ARBA" id="ARBA00022676"/>
    </source>
</evidence>
<reference evidence="18" key="2">
    <citation type="submission" date="2020-05" db="UniProtKB">
        <authorList>
            <consortium name="EnsemblMetazoa"/>
        </authorList>
    </citation>
    <scope>IDENTIFICATION</scope>
    <source>
        <strain evidence="18">MINIMUS1</strain>
    </source>
</reference>
<keyword evidence="5" id="KW-0808">Transferase</keyword>
<dbReference type="GO" id="GO:0038023">
    <property type="term" value="F:signaling receptor activity"/>
    <property type="evidence" value="ECO:0007669"/>
    <property type="project" value="InterPro"/>
</dbReference>
<evidence type="ECO:0000256" key="13">
    <source>
        <dbReference type="PIRSR" id="PIRSR601508-2"/>
    </source>
</evidence>
<comment type="subcellular location">
    <subcellularLocation>
        <location evidence="1">Golgi apparatus membrane</location>
        <topology evidence="1">Single-pass type II membrane protein</topology>
    </subcellularLocation>
</comment>
<evidence type="ECO:0000256" key="15">
    <source>
        <dbReference type="SAM" id="MobiDB-lite"/>
    </source>
</evidence>
<evidence type="ECO:0000256" key="8">
    <source>
        <dbReference type="ARBA" id="ARBA00022989"/>
    </source>
</evidence>
<dbReference type="Pfam" id="PF01762">
    <property type="entry name" value="Galactosyl_T"/>
    <property type="match status" value="1"/>
</dbReference>
<keyword evidence="4" id="KW-0328">Glycosyltransferase</keyword>
<evidence type="ECO:0000256" key="14">
    <source>
        <dbReference type="PIRSR" id="PIRSR601508-3"/>
    </source>
</evidence>
<feature type="compositionally biased region" description="Low complexity" evidence="15">
    <location>
        <begin position="105"/>
        <end position="119"/>
    </location>
</feature>
<dbReference type="STRING" id="112268.A0A182W5R3"/>
<dbReference type="EnsemblMetazoa" id="AMIN005679-RA">
    <property type="protein sequence ID" value="AMIN005679-PA"/>
    <property type="gene ID" value="AMIN005679"/>
</dbReference>
<evidence type="ECO:0000256" key="7">
    <source>
        <dbReference type="ARBA" id="ARBA00022968"/>
    </source>
</evidence>
<accession>A0A182W5R3</accession>
<keyword evidence="6 16" id="KW-0812">Transmembrane</keyword>
<feature type="binding site" evidence="12">
    <location>
        <position position="956"/>
    </location>
    <ligand>
        <name>L-glutamate</name>
        <dbReference type="ChEBI" id="CHEBI:29985"/>
    </ligand>
</feature>
<feature type="transmembrane region" description="Helical" evidence="16">
    <location>
        <begin position="1001"/>
        <end position="1022"/>
    </location>
</feature>
<dbReference type="PANTHER" id="PTHR11214">
    <property type="entry name" value="BETA-1,3-N-ACETYLGLUCOSAMINYLTRANSFERASE"/>
    <property type="match status" value="1"/>
</dbReference>
<reference evidence="19" key="1">
    <citation type="submission" date="2013-03" db="EMBL/GenBank/DDBJ databases">
        <title>The Genome Sequence of Anopheles minimus MINIMUS1.</title>
        <authorList>
            <consortium name="The Broad Institute Genomics Platform"/>
            <person name="Neafsey D.E."/>
            <person name="Walton C."/>
            <person name="Walker B."/>
            <person name="Young S.K."/>
            <person name="Zeng Q."/>
            <person name="Gargeya S."/>
            <person name="Fitzgerald M."/>
            <person name="Haas B."/>
            <person name="Abouelleil A."/>
            <person name="Allen A.W."/>
            <person name="Alvarado L."/>
            <person name="Arachchi H.M."/>
            <person name="Berlin A.M."/>
            <person name="Chapman S.B."/>
            <person name="Gainer-Dewar J."/>
            <person name="Goldberg J."/>
            <person name="Griggs A."/>
            <person name="Gujja S."/>
            <person name="Hansen M."/>
            <person name="Howarth C."/>
            <person name="Imamovic A."/>
            <person name="Ireland A."/>
            <person name="Larimer J."/>
            <person name="McCowan C."/>
            <person name="Murphy C."/>
            <person name="Pearson M."/>
            <person name="Poon T.W."/>
            <person name="Priest M."/>
            <person name="Roberts A."/>
            <person name="Saif S."/>
            <person name="Shea T."/>
            <person name="Sisk P."/>
            <person name="Sykes S."/>
            <person name="Wortman J."/>
            <person name="Nusbaum C."/>
            <person name="Birren B."/>
        </authorList>
    </citation>
    <scope>NUCLEOTIDE SEQUENCE [LARGE SCALE GENOMIC DNA]</scope>
    <source>
        <strain evidence="19">MINIMUS1</strain>
    </source>
</reference>
<evidence type="ECO:0000313" key="18">
    <source>
        <dbReference type="EnsemblMetazoa" id="AMIN005679-PA"/>
    </source>
</evidence>
<feature type="transmembrane region" description="Helical" evidence="16">
    <location>
        <begin position="6"/>
        <end position="28"/>
    </location>
</feature>
<dbReference type="Proteomes" id="UP000075920">
    <property type="component" value="Unassembled WGS sequence"/>
</dbReference>
<evidence type="ECO:0000256" key="6">
    <source>
        <dbReference type="ARBA" id="ARBA00022692"/>
    </source>
</evidence>
<keyword evidence="19" id="KW-1185">Reference proteome</keyword>
<sequence>MMPCPGLKVSYVIFVIVALITIVFYSSLNGRHFILEPRRYANHRKNDPSPLTNRTLPVTVADKALPAGGPVPPGAERQKCNVFQIVVQGCGFNMLTNTLDRVQQQEKNQTQLQHTQQMQKEPQQHDQSELETAPEQVNNIQRIPNPAAVKLPAAVQGSSSSSSSLPPAPQPTAPENEGEKVIKTRDLYHYGHLPDGACVANLCPHNGTDVTVLILVTSAPTHREQRLAIRQSWGHYGSRRDISIGFIVGQTDDARTEDQLAAESYMYSDLIRGNFIDSYRNLTLKTISLLEWTKLHCPNASFLLKTDDDMFINVPKLLQFMEAHGNQRRTIFGRLAKKWKPIRNKKSKYYVSPEQYYPPVFPPFTTGPAYLLTADIINEMFEKSLSQTYLKLEDVYTTGIVAQLLNIHRINVKEFLNRRIAFNQCNIKKAISIHMVKNNEQLDLWKKQVDTSFKCNRVCLQIYAAIILDREYLGPEYEKTLEETKNIVEKLIREHLKNGGLIVKYYSWTSINLKRDFSAVLSVSSCKNTWEIYQEAVRERLVMLSITDPDCPRLPIGNAIMIPRSDGSGNAFDEVSQIILDMKSSRAIGWNTATLLYDQVYDTEISRCILSLLEDREGIKPLTLTEFKINAPTHSWEKRKEIRKTLLGIPTAYTGRNFIAIVNMATLTLLMEISKDLKLVNPFSQWLYLIPNSENTSGDFFTHSTIINEGDNVAFVYNNANKAQNCSVSVLCYMEAYLLHFVKSLSKLIREEQIVFGQISDEEWEIIRPSKQERKAKFLNMIKTAITSKDECNKCSQWKIQSAETWGYVYRTDFVPDLLDAQERRKFTILDIGYWSPQDGFMLTDALFPHSQYGFRGVQLVFYSYHNPPWQFVSYNESGNPIISSGVVYDVLTELSRKLNFTYTMVISQPAELNGSIIEGNTTSVYDLKTISSDIPQEIFSTLVSNKILLAAIGATVNEKQKKFVSFTDPISIQTYSFIISRPRELSRVLLFLSPFGPDTWLCLAAAVALMGPILCVINRLSPYYEVNNKPTNIGLGKVNNCFWYIYGALLQQGGLYLPYADSGRIIIGTWWLVVLVIVTTYCGNLVAFLTFPKIDIPVNRVMQLLRNDRGMTWSIRRGTFLEEILMDSTEPKYVQLYKGSHIITELTDDLVERIEAGKHVHIDWRNNLRYLMKRQFLKTDRCDFALSTDEFLDEQIALVMPKDSPYLELVNEEIKRMHQFGFIQRWVSQYLPGKDKCSGSSRVMDVQNHTVNSSDMAGSYWILLLGFVSGLFIFLCEFAVSRYRQHRASKAATVAYND</sequence>
<dbReference type="FunFam" id="1.10.287.70:FF:000143">
    <property type="entry name" value="Probable glutamate receptor"/>
    <property type="match status" value="1"/>
</dbReference>
<feature type="region of interest" description="Disordered" evidence="15">
    <location>
        <begin position="151"/>
        <end position="179"/>
    </location>
</feature>
<evidence type="ECO:0000259" key="17">
    <source>
        <dbReference type="Pfam" id="PF00060"/>
    </source>
</evidence>
<dbReference type="Gene3D" id="1.10.287.70">
    <property type="match status" value="1"/>
</dbReference>
<protein>
    <recommendedName>
        <fullName evidence="17">Ionotropic glutamate receptor C-terminal domain-containing protein</fullName>
    </recommendedName>
</protein>
<dbReference type="SUPFAM" id="SSF53850">
    <property type="entry name" value="Periplasmic binding protein-like II"/>
    <property type="match status" value="1"/>
</dbReference>
<evidence type="ECO:0000256" key="12">
    <source>
        <dbReference type="PIRSR" id="PIRSR601508-1"/>
    </source>
</evidence>
<dbReference type="InterPro" id="IPR002659">
    <property type="entry name" value="Glyco_trans_31"/>
</dbReference>
<evidence type="ECO:0000256" key="9">
    <source>
        <dbReference type="ARBA" id="ARBA00023034"/>
    </source>
</evidence>
<evidence type="ECO:0000256" key="3">
    <source>
        <dbReference type="ARBA" id="ARBA00008685"/>
    </source>
</evidence>